<dbReference type="InterPro" id="IPR010987">
    <property type="entry name" value="Glutathione-S-Trfase_C-like"/>
</dbReference>
<dbReference type="GO" id="GO:0006749">
    <property type="term" value="P:glutathione metabolic process"/>
    <property type="evidence" value="ECO:0007669"/>
    <property type="project" value="TreeGrafter"/>
</dbReference>
<dbReference type="RefSeq" id="XP_028846789.1">
    <property type="nucleotide sequence ID" value="XM_028990956.1"/>
</dbReference>
<reference evidence="6" key="2">
    <citation type="submission" date="2025-08" db="UniProtKB">
        <authorList>
            <consortium name="Ensembl"/>
        </authorList>
    </citation>
    <scope>IDENTIFICATION</scope>
</reference>
<feature type="domain" description="GST C-terminal" evidence="5">
    <location>
        <begin position="85"/>
        <end position="207"/>
    </location>
</feature>
<evidence type="ECO:0000259" key="4">
    <source>
        <dbReference type="PROSITE" id="PS50404"/>
    </source>
</evidence>
<dbReference type="Pfam" id="PF02798">
    <property type="entry name" value="GST_N"/>
    <property type="match status" value="1"/>
</dbReference>
<dbReference type="PANTHER" id="PTHR11571:SF230">
    <property type="entry name" value="GLUTATHIONE TRANSFERASE"/>
    <property type="match status" value="1"/>
</dbReference>
<sequence>MSGKIVLHYFNGRGRMEPVRWLLGAAGVEFEEVFLTTRAQYEKMLEAGDLMFKQVPLVEIDGMKLVQTKAILNYIAGKYNLLGKDLKERAMIDMYSEGLRDVMDMITALPFLPPEKKAAQLKSLEDSATGRYLPIYEKALTGSQFLVGDKLSCADVHLMEASLMLEENLCTILSSFPNVKAFQGRMKNVPTIKKFLQPGSKRKPPPDDVYVKTVMTVLRPQL</sequence>
<dbReference type="GeneID" id="114796615"/>
<evidence type="ECO:0000313" key="7">
    <source>
        <dbReference type="Proteomes" id="UP000694580"/>
    </source>
</evidence>
<dbReference type="InterPro" id="IPR050213">
    <property type="entry name" value="GST_superfamily"/>
</dbReference>
<evidence type="ECO:0000259" key="5">
    <source>
        <dbReference type="PROSITE" id="PS50405"/>
    </source>
</evidence>
<dbReference type="SFLD" id="SFLDG00363">
    <property type="entry name" value="AMPS_(cytGST):_Alpha-__Mu-__Pi"/>
    <property type="match status" value="1"/>
</dbReference>
<evidence type="ECO:0000256" key="1">
    <source>
        <dbReference type="ARBA" id="ARBA00011055"/>
    </source>
</evidence>
<dbReference type="PROSITE" id="PS50404">
    <property type="entry name" value="GST_NTER"/>
    <property type="match status" value="1"/>
</dbReference>
<dbReference type="SUPFAM" id="SSF52833">
    <property type="entry name" value="Thioredoxin-like"/>
    <property type="match status" value="1"/>
</dbReference>
<gene>
    <name evidence="6" type="primary">LOC114796615</name>
</gene>
<dbReference type="GO" id="GO:0004364">
    <property type="term" value="F:glutathione transferase activity"/>
    <property type="evidence" value="ECO:0007669"/>
    <property type="project" value="UniProtKB-EC"/>
</dbReference>
<keyword evidence="3" id="KW-0808">Transferase</keyword>
<name>A0AAY4D7F8_9TELE</name>
<accession>A0AAY4D7F8</accession>
<dbReference type="Pfam" id="PF14497">
    <property type="entry name" value="GST_C_3"/>
    <property type="match status" value="1"/>
</dbReference>
<dbReference type="Gene3D" id="1.20.1050.10">
    <property type="match status" value="1"/>
</dbReference>
<reference evidence="6" key="3">
    <citation type="submission" date="2025-09" db="UniProtKB">
        <authorList>
            <consortium name="Ensembl"/>
        </authorList>
    </citation>
    <scope>IDENTIFICATION</scope>
</reference>
<dbReference type="SFLD" id="SFLDS00019">
    <property type="entry name" value="Glutathione_Transferase_(cytos"/>
    <property type="match status" value="1"/>
</dbReference>
<dbReference type="SFLD" id="SFLDG01205">
    <property type="entry name" value="AMPS.1"/>
    <property type="match status" value="1"/>
</dbReference>
<evidence type="ECO:0000256" key="3">
    <source>
        <dbReference type="ARBA" id="ARBA00022679"/>
    </source>
</evidence>
<dbReference type="InterPro" id="IPR036249">
    <property type="entry name" value="Thioredoxin-like_sf"/>
</dbReference>
<evidence type="ECO:0000313" key="6">
    <source>
        <dbReference type="Ensembl" id="ENSDCDP00010041338.1"/>
    </source>
</evidence>
<dbReference type="GeneTree" id="ENSGT00940000154526"/>
<dbReference type="InterPro" id="IPR004045">
    <property type="entry name" value="Glutathione_S-Trfase_N"/>
</dbReference>
<dbReference type="PRINTS" id="PR01266">
    <property type="entry name" value="GSTRNSFRASEA"/>
</dbReference>
<dbReference type="InterPro" id="IPR004046">
    <property type="entry name" value="GST_C"/>
</dbReference>
<evidence type="ECO:0000256" key="2">
    <source>
        <dbReference type="ARBA" id="ARBA00012452"/>
    </source>
</evidence>
<dbReference type="InterPro" id="IPR040079">
    <property type="entry name" value="Glutathione_S-Trfase"/>
</dbReference>
<dbReference type="EC" id="2.5.1.18" evidence="2"/>
<dbReference type="CDD" id="cd03208">
    <property type="entry name" value="GST_C_Alpha"/>
    <property type="match status" value="1"/>
</dbReference>
<reference evidence="6 7" key="1">
    <citation type="submission" date="2020-06" db="EMBL/GenBank/DDBJ databases">
        <authorList>
            <consortium name="Wellcome Sanger Institute Data Sharing"/>
        </authorList>
    </citation>
    <scope>NUCLEOTIDE SEQUENCE [LARGE SCALE GENOMIC DNA]</scope>
</reference>
<dbReference type="SUPFAM" id="SSF47616">
    <property type="entry name" value="GST C-terminal domain-like"/>
    <property type="match status" value="1"/>
</dbReference>
<comment type="similarity">
    <text evidence="1">Belongs to the GST superfamily. Alpha family.</text>
</comment>
<dbReference type="AlphaFoldDB" id="A0AAY4D7F8"/>
<protein>
    <recommendedName>
        <fullName evidence="2">glutathione transferase</fullName>
        <ecNumber evidence="2">2.5.1.18</ecNumber>
    </recommendedName>
</protein>
<dbReference type="Ensembl" id="ENSDCDT00010051285.1">
    <property type="protein sequence ID" value="ENSDCDP00010041338.1"/>
    <property type="gene ID" value="ENSDCDG00010026241.1"/>
</dbReference>
<keyword evidence="7" id="KW-1185">Reference proteome</keyword>
<dbReference type="Proteomes" id="UP000694580">
    <property type="component" value="Chromosome 9"/>
</dbReference>
<dbReference type="PROSITE" id="PS50405">
    <property type="entry name" value="GST_CTER"/>
    <property type="match status" value="1"/>
</dbReference>
<dbReference type="Gene3D" id="3.40.30.10">
    <property type="entry name" value="Glutaredoxin"/>
    <property type="match status" value="1"/>
</dbReference>
<dbReference type="PANTHER" id="PTHR11571">
    <property type="entry name" value="GLUTATHIONE S-TRANSFERASE"/>
    <property type="match status" value="1"/>
</dbReference>
<proteinExistence type="inferred from homology"/>
<dbReference type="FunFam" id="1.20.1050.10:FF:000005">
    <property type="entry name" value="Glutathione S-transferase A1"/>
    <property type="match status" value="1"/>
</dbReference>
<feature type="domain" description="GST N-terminal" evidence="4">
    <location>
        <begin position="3"/>
        <end position="83"/>
    </location>
</feature>
<dbReference type="InterPro" id="IPR036282">
    <property type="entry name" value="Glutathione-S-Trfase_C_sf"/>
</dbReference>
<organism evidence="6 7">
    <name type="scientific">Denticeps clupeoides</name>
    <name type="common">denticle herring</name>
    <dbReference type="NCBI Taxonomy" id="299321"/>
    <lineage>
        <taxon>Eukaryota</taxon>
        <taxon>Metazoa</taxon>
        <taxon>Chordata</taxon>
        <taxon>Craniata</taxon>
        <taxon>Vertebrata</taxon>
        <taxon>Euteleostomi</taxon>
        <taxon>Actinopterygii</taxon>
        <taxon>Neopterygii</taxon>
        <taxon>Teleostei</taxon>
        <taxon>Clupei</taxon>
        <taxon>Clupeiformes</taxon>
        <taxon>Denticipitoidei</taxon>
        <taxon>Denticipitidae</taxon>
        <taxon>Denticeps</taxon>
    </lineage>
</organism>
<dbReference type="InterPro" id="IPR003080">
    <property type="entry name" value="GST_alpha"/>
</dbReference>